<dbReference type="OrthoDB" id="408541at2759"/>
<dbReference type="Pfam" id="PF03942">
    <property type="entry name" value="DTW"/>
    <property type="match status" value="1"/>
</dbReference>
<dbReference type="GO" id="GO:0016432">
    <property type="term" value="F:tRNA-uridine aminocarboxypropyltransferase activity"/>
    <property type="evidence" value="ECO:0007669"/>
    <property type="project" value="UniProtKB-EC"/>
</dbReference>
<dbReference type="GO" id="GO:0008033">
    <property type="term" value="P:tRNA processing"/>
    <property type="evidence" value="ECO:0007669"/>
    <property type="project" value="UniProtKB-KW"/>
</dbReference>
<evidence type="ECO:0000256" key="6">
    <source>
        <dbReference type="ARBA" id="ARBA00048718"/>
    </source>
</evidence>
<gene>
    <name evidence="8" type="ORF">TrCOL_g8194</name>
</gene>
<keyword evidence="4" id="KW-0819">tRNA processing</keyword>
<accession>A0A9W7GA20</accession>
<comment type="catalytic activity">
    <reaction evidence="6">
        <text>a uridine in tRNA + S-adenosyl-L-methionine = a 3-[(3S)-3-amino-3-carboxypropyl]uridine in tRNA + S-methyl-5'-thioadenosine + H(+)</text>
        <dbReference type="Rhea" id="RHEA:62432"/>
        <dbReference type="Rhea" id="RHEA-COMP:13339"/>
        <dbReference type="Rhea" id="RHEA-COMP:16092"/>
        <dbReference type="ChEBI" id="CHEBI:15378"/>
        <dbReference type="ChEBI" id="CHEBI:17509"/>
        <dbReference type="ChEBI" id="CHEBI:59789"/>
        <dbReference type="ChEBI" id="CHEBI:65315"/>
        <dbReference type="ChEBI" id="CHEBI:82930"/>
        <dbReference type="EC" id="2.5.1.25"/>
    </reaction>
</comment>
<comment type="similarity">
    <text evidence="5">Belongs to the TDD superfamily. DTWD2 family.</text>
</comment>
<evidence type="ECO:0000256" key="3">
    <source>
        <dbReference type="ARBA" id="ARBA00022691"/>
    </source>
</evidence>
<dbReference type="InterPro" id="IPR005636">
    <property type="entry name" value="DTW"/>
</dbReference>
<keyword evidence="3" id="KW-0949">S-adenosyl-L-methionine</keyword>
<evidence type="ECO:0000313" key="8">
    <source>
        <dbReference type="EMBL" id="GMI41359.1"/>
    </source>
</evidence>
<evidence type="ECO:0000256" key="4">
    <source>
        <dbReference type="ARBA" id="ARBA00022694"/>
    </source>
</evidence>
<keyword evidence="9" id="KW-1185">Reference proteome</keyword>
<organism evidence="8 9">
    <name type="scientific">Triparma columacea</name>
    <dbReference type="NCBI Taxonomy" id="722753"/>
    <lineage>
        <taxon>Eukaryota</taxon>
        <taxon>Sar</taxon>
        <taxon>Stramenopiles</taxon>
        <taxon>Ochrophyta</taxon>
        <taxon>Bolidophyceae</taxon>
        <taxon>Parmales</taxon>
        <taxon>Triparmaceae</taxon>
        <taxon>Triparma</taxon>
    </lineage>
</organism>
<comment type="caution">
    <text evidence="8">The sequence shown here is derived from an EMBL/GenBank/DDBJ whole genome shotgun (WGS) entry which is preliminary data.</text>
</comment>
<sequence length="291" mass="32858">MIRKHGTPSSVVSALNIAPADRNRVLAEARVRRKEAEFLASKRCARCWFSTTNGSCCCICSRLPALRFTTNTRFIIYQHNIELFNCGDDAKLLLCAAEDRTGLYVYGKEGDEERMVDEVFKNGGLERTLLLFPDDRALTVEGVREGYVEKYCRSTAIDGFSAIERGMSEVALHENGFVKEPLQIMVVDGTWRQVKAMVKELDRMIEKNFPSLPPLTHVKLLPDTLSVYARTQSQQDRICTIEALALFLKECGEADFVTNELIQYVKINNENLRPNKKEKGRNTVAANLKPG</sequence>
<dbReference type="InterPro" id="IPR039262">
    <property type="entry name" value="DTWD2/TAPT"/>
</dbReference>
<protein>
    <recommendedName>
        <fullName evidence="1">tRNA-uridine aminocarboxypropyltransferase</fullName>
        <ecNumber evidence="1">2.5.1.25</ecNumber>
    </recommendedName>
</protein>
<reference evidence="9" key="1">
    <citation type="journal article" date="2023" name="Commun. Biol.">
        <title>Genome analysis of Parmales, the sister group of diatoms, reveals the evolutionary specialization of diatoms from phago-mixotrophs to photoautotrophs.</title>
        <authorList>
            <person name="Ban H."/>
            <person name="Sato S."/>
            <person name="Yoshikawa S."/>
            <person name="Yamada K."/>
            <person name="Nakamura Y."/>
            <person name="Ichinomiya M."/>
            <person name="Sato N."/>
            <person name="Blanc-Mathieu R."/>
            <person name="Endo H."/>
            <person name="Kuwata A."/>
            <person name="Ogata H."/>
        </authorList>
    </citation>
    <scope>NUCLEOTIDE SEQUENCE [LARGE SCALE GENOMIC DNA]</scope>
</reference>
<dbReference type="EC" id="2.5.1.25" evidence="1"/>
<dbReference type="SMART" id="SM01144">
    <property type="entry name" value="DTW"/>
    <property type="match status" value="1"/>
</dbReference>
<feature type="domain" description="DTW" evidence="7">
    <location>
        <begin position="40"/>
        <end position="270"/>
    </location>
</feature>
<evidence type="ECO:0000259" key="7">
    <source>
        <dbReference type="SMART" id="SM01144"/>
    </source>
</evidence>
<dbReference type="AlphaFoldDB" id="A0A9W7GA20"/>
<evidence type="ECO:0000256" key="1">
    <source>
        <dbReference type="ARBA" id="ARBA00012386"/>
    </source>
</evidence>
<dbReference type="PANTHER" id="PTHR21392:SF0">
    <property type="entry name" value="TRNA-URIDINE AMINOCARBOXYPROPYLTRANSFERASE 2"/>
    <property type="match status" value="1"/>
</dbReference>
<dbReference type="EMBL" id="BRYA01000148">
    <property type="protein sequence ID" value="GMI41359.1"/>
    <property type="molecule type" value="Genomic_DNA"/>
</dbReference>
<evidence type="ECO:0000256" key="5">
    <source>
        <dbReference type="ARBA" id="ARBA00034489"/>
    </source>
</evidence>
<name>A0A9W7GA20_9STRA</name>
<evidence type="ECO:0000256" key="2">
    <source>
        <dbReference type="ARBA" id="ARBA00022679"/>
    </source>
</evidence>
<evidence type="ECO:0000313" key="9">
    <source>
        <dbReference type="Proteomes" id="UP001165065"/>
    </source>
</evidence>
<keyword evidence="2" id="KW-0808">Transferase</keyword>
<proteinExistence type="inferred from homology"/>
<dbReference type="Proteomes" id="UP001165065">
    <property type="component" value="Unassembled WGS sequence"/>
</dbReference>
<dbReference type="PANTHER" id="PTHR21392">
    <property type="entry name" value="TRNA-URIDINE AMINOCARBOXYPROPYLTRANSFERASE 2"/>
    <property type="match status" value="1"/>
</dbReference>